<organism evidence="2 3">
    <name type="scientific">Fusarium beomiforme</name>
    <dbReference type="NCBI Taxonomy" id="44412"/>
    <lineage>
        <taxon>Eukaryota</taxon>
        <taxon>Fungi</taxon>
        <taxon>Dikarya</taxon>
        <taxon>Ascomycota</taxon>
        <taxon>Pezizomycotina</taxon>
        <taxon>Sordariomycetes</taxon>
        <taxon>Hypocreomycetidae</taxon>
        <taxon>Hypocreales</taxon>
        <taxon>Nectriaceae</taxon>
        <taxon>Fusarium</taxon>
        <taxon>Fusarium burgessii species complex</taxon>
    </lineage>
</organism>
<dbReference type="Gene3D" id="3.10.450.50">
    <property type="match status" value="1"/>
</dbReference>
<dbReference type="SUPFAM" id="SSF54427">
    <property type="entry name" value="NTF2-like"/>
    <property type="match status" value="1"/>
</dbReference>
<name>A0A9P5AJR3_9HYPO</name>
<gene>
    <name evidence="2" type="ORF">FBEOM_6199</name>
</gene>
<dbReference type="Pfam" id="PF13577">
    <property type="entry name" value="SnoaL_4"/>
    <property type="match status" value="1"/>
</dbReference>
<reference evidence="2" key="2">
    <citation type="submission" date="2020-02" db="EMBL/GenBank/DDBJ databases">
        <title>Identification and distribution of gene clusters putatively required for synthesis of sphingolipid metabolism inhibitors in phylogenetically diverse species of the filamentous fungus Fusarium.</title>
        <authorList>
            <person name="Kim H.-S."/>
            <person name="Busman M."/>
            <person name="Brown D.W."/>
            <person name="Divon H."/>
            <person name="Uhlig S."/>
            <person name="Proctor R.H."/>
        </authorList>
    </citation>
    <scope>NUCLEOTIDE SEQUENCE</scope>
    <source>
        <strain evidence="2">NRRL 25174</strain>
    </source>
</reference>
<dbReference type="Proteomes" id="UP000730481">
    <property type="component" value="Unassembled WGS sequence"/>
</dbReference>
<evidence type="ECO:0000313" key="3">
    <source>
        <dbReference type="Proteomes" id="UP000730481"/>
    </source>
</evidence>
<dbReference type="AlphaFoldDB" id="A0A9P5AJR3"/>
<sequence>MASKLLSFSGITEPGAHLTEHEAIVDTIHRLTESVDAEDAALFDSAIYDDTTWDVSGLTFLGKDYGILRGKAELMHWQMTGPAPVLSTHMVSNVRSHVTVHDDGSKTATATAYVLAQHLPRGTPHSKISTWEKDIFLAGNRFTGELKWDGERWRFTHYAIRTIWSVGDNDFVVAARPTDRVPEKE</sequence>
<feature type="domain" description="SnoaL-like" evidence="1">
    <location>
        <begin position="17"/>
        <end position="158"/>
    </location>
</feature>
<evidence type="ECO:0000259" key="1">
    <source>
        <dbReference type="Pfam" id="PF13577"/>
    </source>
</evidence>
<protein>
    <recommendedName>
        <fullName evidence="1">SnoaL-like domain-containing protein</fullName>
    </recommendedName>
</protein>
<dbReference type="InterPro" id="IPR032710">
    <property type="entry name" value="NTF2-like_dom_sf"/>
</dbReference>
<dbReference type="OrthoDB" id="2148716at2759"/>
<reference evidence="2" key="1">
    <citation type="journal article" date="2017" name="Mycologia">
        <title>Fusarium algeriense, sp. nov., a novel toxigenic crown rot pathogen of durum wheat from Algeria is nested in the Fusarium burgessii species complex.</title>
        <authorList>
            <person name="Laraba I."/>
            <person name="Keddad A."/>
            <person name="Boureghda H."/>
            <person name="Abdallah N."/>
            <person name="Vaughan M.M."/>
            <person name="Proctor R.H."/>
            <person name="Busman M."/>
            <person name="O'Donnell K."/>
        </authorList>
    </citation>
    <scope>NUCLEOTIDE SEQUENCE</scope>
    <source>
        <strain evidence="2">NRRL 25174</strain>
    </source>
</reference>
<evidence type="ECO:0000313" key="2">
    <source>
        <dbReference type="EMBL" id="KAF4339901.1"/>
    </source>
</evidence>
<proteinExistence type="predicted"/>
<comment type="caution">
    <text evidence="2">The sequence shown here is derived from an EMBL/GenBank/DDBJ whole genome shotgun (WGS) entry which is preliminary data.</text>
</comment>
<keyword evidence="3" id="KW-1185">Reference proteome</keyword>
<accession>A0A9P5AJR3</accession>
<dbReference type="InterPro" id="IPR037401">
    <property type="entry name" value="SnoaL-like"/>
</dbReference>
<dbReference type="EMBL" id="PVQB02000256">
    <property type="protein sequence ID" value="KAF4339901.1"/>
    <property type="molecule type" value="Genomic_DNA"/>
</dbReference>